<name>A0A6A5VU36_9PLEO</name>
<organism evidence="2 3">
    <name type="scientific">Bimuria novae-zelandiae CBS 107.79</name>
    <dbReference type="NCBI Taxonomy" id="1447943"/>
    <lineage>
        <taxon>Eukaryota</taxon>
        <taxon>Fungi</taxon>
        <taxon>Dikarya</taxon>
        <taxon>Ascomycota</taxon>
        <taxon>Pezizomycotina</taxon>
        <taxon>Dothideomycetes</taxon>
        <taxon>Pleosporomycetidae</taxon>
        <taxon>Pleosporales</taxon>
        <taxon>Massarineae</taxon>
        <taxon>Didymosphaeriaceae</taxon>
        <taxon>Bimuria</taxon>
    </lineage>
</organism>
<evidence type="ECO:0000256" key="1">
    <source>
        <dbReference type="SAM" id="MobiDB-lite"/>
    </source>
</evidence>
<gene>
    <name evidence="2" type="ORF">BU23DRAFT_563431</name>
</gene>
<feature type="region of interest" description="Disordered" evidence="1">
    <location>
        <begin position="122"/>
        <end position="143"/>
    </location>
</feature>
<dbReference type="Proteomes" id="UP000800036">
    <property type="component" value="Unassembled WGS sequence"/>
</dbReference>
<proteinExistence type="predicted"/>
<dbReference type="AlphaFoldDB" id="A0A6A5VU36"/>
<keyword evidence="3" id="KW-1185">Reference proteome</keyword>
<sequence length="198" mass="21158">MHTPYVPTQPPDHSVRFGVPNMGGRYGAYATMGTQSSVPPWNAQPVTPRPVAAAPHAAPGFPVDDVLGASFANIRVRDHSEAPPQQANASQSSYLPCMHIDAHWNEPCESLVEKVTSNTGQMTFGQESSPAVARRETPTSDTLLTDDQLTGRMAALQPRFLRGMYEEVAETGSPMGMRNMSASEHGAVDGVYAGSSGF</sequence>
<evidence type="ECO:0000313" key="2">
    <source>
        <dbReference type="EMBL" id="KAF1979212.1"/>
    </source>
</evidence>
<evidence type="ECO:0000313" key="3">
    <source>
        <dbReference type="Proteomes" id="UP000800036"/>
    </source>
</evidence>
<accession>A0A6A5VU36</accession>
<reference evidence="2" key="1">
    <citation type="journal article" date="2020" name="Stud. Mycol.">
        <title>101 Dothideomycetes genomes: a test case for predicting lifestyles and emergence of pathogens.</title>
        <authorList>
            <person name="Haridas S."/>
            <person name="Albert R."/>
            <person name="Binder M."/>
            <person name="Bloem J."/>
            <person name="Labutti K."/>
            <person name="Salamov A."/>
            <person name="Andreopoulos B."/>
            <person name="Baker S."/>
            <person name="Barry K."/>
            <person name="Bills G."/>
            <person name="Bluhm B."/>
            <person name="Cannon C."/>
            <person name="Castanera R."/>
            <person name="Culley D."/>
            <person name="Daum C."/>
            <person name="Ezra D."/>
            <person name="Gonzalez J."/>
            <person name="Henrissat B."/>
            <person name="Kuo A."/>
            <person name="Liang C."/>
            <person name="Lipzen A."/>
            <person name="Lutzoni F."/>
            <person name="Magnuson J."/>
            <person name="Mondo S."/>
            <person name="Nolan M."/>
            <person name="Ohm R."/>
            <person name="Pangilinan J."/>
            <person name="Park H.-J."/>
            <person name="Ramirez L."/>
            <person name="Alfaro M."/>
            <person name="Sun H."/>
            <person name="Tritt A."/>
            <person name="Yoshinaga Y."/>
            <person name="Zwiers L.-H."/>
            <person name="Turgeon B."/>
            <person name="Goodwin S."/>
            <person name="Spatafora J."/>
            <person name="Crous P."/>
            <person name="Grigoriev I."/>
        </authorList>
    </citation>
    <scope>NUCLEOTIDE SEQUENCE</scope>
    <source>
        <strain evidence="2">CBS 107.79</strain>
    </source>
</reference>
<dbReference type="EMBL" id="ML976658">
    <property type="protein sequence ID" value="KAF1979212.1"/>
    <property type="molecule type" value="Genomic_DNA"/>
</dbReference>
<protein>
    <submittedName>
        <fullName evidence="2">Uncharacterized protein</fullName>
    </submittedName>
</protein>